<dbReference type="GO" id="GO:0032993">
    <property type="term" value="C:protein-DNA complex"/>
    <property type="evidence" value="ECO:0007669"/>
    <property type="project" value="TreeGrafter"/>
</dbReference>
<proteinExistence type="inferred from homology"/>
<protein>
    <recommendedName>
        <fullName evidence="5">HTH lysR-type domain-containing protein</fullName>
    </recommendedName>
</protein>
<accession>E8KF05</accession>
<dbReference type="AlphaFoldDB" id="E8KF05"/>
<comment type="caution">
    <text evidence="6">The sequence shown here is derived from an EMBL/GenBank/DDBJ whole genome shotgun (WGS) entry which is preliminary data.</text>
</comment>
<dbReference type="GO" id="GO:0003677">
    <property type="term" value="F:DNA binding"/>
    <property type="evidence" value="ECO:0007669"/>
    <property type="project" value="UniProtKB-KW"/>
</dbReference>
<feature type="domain" description="HTH lysR-type" evidence="5">
    <location>
        <begin position="1"/>
        <end position="20"/>
    </location>
</feature>
<dbReference type="SUPFAM" id="SSF46785">
    <property type="entry name" value="Winged helix' DNA-binding domain"/>
    <property type="match status" value="1"/>
</dbReference>
<dbReference type="Proteomes" id="UP000005467">
    <property type="component" value="Unassembled WGS sequence"/>
</dbReference>
<dbReference type="GO" id="GO:0003700">
    <property type="term" value="F:DNA-binding transcription factor activity"/>
    <property type="evidence" value="ECO:0007669"/>
    <property type="project" value="InterPro"/>
</dbReference>
<keyword evidence="7" id="KW-1185">Reference proteome</keyword>
<evidence type="ECO:0000259" key="5">
    <source>
        <dbReference type="PROSITE" id="PS50931"/>
    </source>
</evidence>
<evidence type="ECO:0000256" key="2">
    <source>
        <dbReference type="ARBA" id="ARBA00023015"/>
    </source>
</evidence>
<name>E8KF05_9PAST</name>
<reference evidence="6 7" key="1">
    <citation type="submission" date="2011-01" db="EMBL/GenBank/DDBJ databases">
        <authorList>
            <person name="Muzny D."/>
            <person name="Qin X."/>
            <person name="Deng J."/>
            <person name="Jiang H."/>
            <person name="Liu Y."/>
            <person name="Qu J."/>
            <person name="Song X.-Z."/>
            <person name="Zhang L."/>
            <person name="Thornton R."/>
            <person name="Coyle M."/>
            <person name="Francisco L."/>
            <person name="Jackson L."/>
            <person name="Javaid M."/>
            <person name="Korchina V."/>
            <person name="Kovar C."/>
            <person name="Mata R."/>
            <person name="Mathew T."/>
            <person name="Ngo R."/>
            <person name="Nguyen L."/>
            <person name="Nguyen N."/>
            <person name="Okwuonu G."/>
            <person name="Ongeri F."/>
            <person name="Pham C."/>
            <person name="Simmons D."/>
            <person name="Wilczek-Boney K."/>
            <person name="Hale W."/>
            <person name="Jakkamsetti A."/>
            <person name="Pham P."/>
            <person name="Ruth R."/>
            <person name="San Lucas F."/>
            <person name="Warren J."/>
            <person name="Zhang J."/>
            <person name="Zhao Z."/>
            <person name="Zhou C."/>
            <person name="Zhu D."/>
            <person name="Lee S."/>
            <person name="Bess C."/>
            <person name="Blankenburg K."/>
            <person name="Forbes L."/>
            <person name="Fu Q."/>
            <person name="Gubbala S."/>
            <person name="Hirani K."/>
            <person name="Jayaseelan J.C."/>
            <person name="Lara F."/>
            <person name="Munidasa M."/>
            <person name="Palculict T."/>
            <person name="Patil S."/>
            <person name="Pu L.-L."/>
            <person name="Saada N."/>
            <person name="Tang L."/>
            <person name="Weissenberger G."/>
            <person name="Zhu Y."/>
            <person name="Hemphill L."/>
            <person name="Shang Y."/>
            <person name="Youmans B."/>
            <person name="Ayvaz T."/>
            <person name="Ross M."/>
            <person name="Santibanez J."/>
            <person name="Aqrawi P."/>
            <person name="Gross S."/>
            <person name="Joshi V."/>
            <person name="Fowler G."/>
            <person name="Nazareth L."/>
            <person name="Reid J."/>
            <person name="Worley K."/>
            <person name="Petrosino J."/>
            <person name="Highlander S."/>
            <person name="Gibbs R."/>
        </authorList>
    </citation>
    <scope>NUCLEOTIDE SEQUENCE [LARGE SCALE GENOMIC DNA]</scope>
    <source>
        <strain evidence="6 7">ATCC 25976</strain>
    </source>
</reference>
<dbReference type="PANTHER" id="PTHR30346">
    <property type="entry name" value="TRANSCRIPTIONAL DUAL REGULATOR HCAR-RELATED"/>
    <property type="match status" value="1"/>
</dbReference>
<evidence type="ECO:0000313" key="6">
    <source>
        <dbReference type="EMBL" id="EFX92535.1"/>
    </source>
</evidence>
<evidence type="ECO:0000256" key="1">
    <source>
        <dbReference type="ARBA" id="ARBA00009437"/>
    </source>
</evidence>
<sequence>MESELGEQLFKRTTRNITLTDFSEEFLLHAKQLLAESERVFSLGKKQQDEMAGTVRITLPKLRD</sequence>
<gene>
    <name evidence="6" type="ORF">HMPREF0027_0422</name>
</gene>
<evidence type="ECO:0000313" key="7">
    <source>
        <dbReference type="Proteomes" id="UP000005467"/>
    </source>
</evidence>
<dbReference type="EMBL" id="AEVG01000030">
    <property type="protein sequence ID" value="EFX92535.1"/>
    <property type="molecule type" value="Genomic_DNA"/>
</dbReference>
<dbReference type="PROSITE" id="PS50931">
    <property type="entry name" value="HTH_LYSR"/>
    <property type="match status" value="1"/>
</dbReference>
<dbReference type="InterPro" id="IPR036390">
    <property type="entry name" value="WH_DNA-bd_sf"/>
</dbReference>
<dbReference type="InterPro" id="IPR000847">
    <property type="entry name" value="LysR_HTH_N"/>
</dbReference>
<keyword evidence="4" id="KW-0804">Transcription</keyword>
<dbReference type="PANTHER" id="PTHR30346:SF26">
    <property type="entry name" value="HYDROGEN PEROXIDE-INDUCIBLE GENES ACTIVATOR"/>
    <property type="match status" value="1"/>
</dbReference>
<evidence type="ECO:0000256" key="3">
    <source>
        <dbReference type="ARBA" id="ARBA00023125"/>
    </source>
</evidence>
<dbReference type="HOGENOM" id="CLU_2857615_0_0_6"/>
<keyword evidence="2" id="KW-0805">Transcription regulation</keyword>
<evidence type="ECO:0000256" key="4">
    <source>
        <dbReference type="ARBA" id="ARBA00023163"/>
    </source>
</evidence>
<keyword evidence="3" id="KW-0238">DNA-binding</keyword>
<organism evidence="6 7">
    <name type="scientific">Actinobacillus ureae ATCC 25976</name>
    <dbReference type="NCBI Taxonomy" id="887324"/>
    <lineage>
        <taxon>Bacteria</taxon>
        <taxon>Pseudomonadati</taxon>
        <taxon>Pseudomonadota</taxon>
        <taxon>Gammaproteobacteria</taxon>
        <taxon>Pasteurellales</taxon>
        <taxon>Pasteurellaceae</taxon>
        <taxon>Actinobacillus</taxon>
    </lineage>
</organism>
<dbReference type="Gene3D" id="1.10.10.10">
    <property type="entry name" value="Winged helix-like DNA-binding domain superfamily/Winged helix DNA-binding domain"/>
    <property type="match status" value="1"/>
</dbReference>
<dbReference type="InterPro" id="IPR036388">
    <property type="entry name" value="WH-like_DNA-bd_sf"/>
</dbReference>
<comment type="similarity">
    <text evidence="1">Belongs to the LysR transcriptional regulatory family.</text>
</comment>